<evidence type="ECO:0000259" key="4">
    <source>
        <dbReference type="Pfam" id="PF00248"/>
    </source>
</evidence>
<dbReference type="RefSeq" id="WP_089244981.1">
    <property type="nucleotide sequence ID" value="NZ_FZOW01000004.1"/>
</dbReference>
<organism evidence="5 6">
    <name type="scientific">Rhodococcoides kyotonense</name>
    <dbReference type="NCBI Taxonomy" id="398843"/>
    <lineage>
        <taxon>Bacteria</taxon>
        <taxon>Bacillati</taxon>
        <taxon>Actinomycetota</taxon>
        <taxon>Actinomycetes</taxon>
        <taxon>Mycobacteriales</taxon>
        <taxon>Nocardiaceae</taxon>
        <taxon>Rhodococcoides</taxon>
    </lineage>
</organism>
<dbReference type="InterPro" id="IPR036812">
    <property type="entry name" value="NAD(P)_OxRdtase_dom_sf"/>
</dbReference>
<keyword evidence="6" id="KW-1185">Reference proteome</keyword>
<evidence type="ECO:0000256" key="1">
    <source>
        <dbReference type="ARBA" id="ARBA00006515"/>
    </source>
</evidence>
<dbReference type="PANTHER" id="PTHR43150">
    <property type="entry name" value="HYPERKINETIC, ISOFORM M"/>
    <property type="match status" value="1"/>
</dbReference>
<dbReference type="GO" id="GO:0016491">
    <property type="term" value="F:oxidoreductase activity"/>
    <property type="evidence" value="ECO:0007669"/>
    <property type="project" value="UniProtKB-KW"/>
</dbReference>
<reference evidence="6" key="1">
    <citation type="submission" date="2017-06" db="EMBL/GenBank/DDBJ databases">
        <authorList>
            <person name="Varghese N."/>
            <person name="Submissions S."/>
        </authorList>
    </citation>
    <scope>NUCLEOTIDE SEQUENCE [LARGE SCALE GENOMIC DNA]</scope>
    <source>
        <strain evidence="6">JCM 23211</strain>
    </source>
</reference>
<dbReference type="EMBL" id="FZOW01000004">
    <property type="protein sequence ID" value="SNS65642.1"/>
    <property type="molecule type" value="Genomic_DNA"/>
</dbReference>
<protein>
    <submittedName>
        <fullName evidence="5">L-glyceraldehyde 3-phosphate reductase</fullName>
    </submittedName>
</protein>
<dbReference type="Gene3D" id="3.20.20.100">
    <property type="entry name" value="NADP-dependent oxidoreductase domain"/>
    <property type="match status" value="1"/>
</dbReference>
<dbReference type="SUPFAM" id="SSF51430">
    <property type="entry name" value="NAD(P)-linked oxidoreductase"/>
    <property type="match status" value="1"/>
</dbReference>
<keyword evidence="3" id="KW-0560">Oxidoreductase</keyword>
<accession>A0A239GAA6</accession>
<evidence type="ECO:0000256" key="3">
    <source>
        <dbReference type="ARBA" id="ARBA00023002"/>
    </source>
</evidence>
<dbReference type="AlphaFoldDB" id="A0A239GAA6"/>
<dbReference type="Pfam" id="PF00248">
    <property type="entry name" value="Aldo_ket_red"/>
    <property type="match status" value="1"/>
</dbReference>
<evidence type="ECO:0000313" key="5">
    <source>
        <dbReference type="EMBL" id="SNS65642.1"/>
    </source>
</evidence>
<sequence>MTYSAADTRYDNATFRRSGHSGLKLPQFSLGLWQNFGENRNFETQREIILRAFDLGITHFDLANRYGPPFRAAEKVFGQVLGRDLGRYRDEILIASKAGNPIGASPYLKGGSRKTLLDSLDISLRDLGVDHVDIFYSHSPDLETPLEETIGALASAVQQGKTHYIGISNYTAERAHDAAVIAARLGTPLLVHQSRYSIFDRTVELDGHLDTAAQDGTGVVAFSPLAQGLLTDKYLQGDVPADSRAASSAFLSADDISDDYITRAGFLNKIAESRGQSLPQLALQWVLRRPEVTTALIGASSTAQLEHNLAATDFPELTDDDLARIDEYGIHGTVLRRKK</sequence>
<feature type="domain" description="NADP-dependent oxidoreductase" evidence="4">
    <location>
        <begin position="29"/>
        <end position="327"/>
    </location>
</feature>
<dbReference type="InterPro" id="IPR005399">
    <property type="entry name" value="K_chnl_volt-dep_bsu_KCNAB-rel"/>
</dbReference>
<comment type="similarity">
    <text evidence="1">Belongs to the shaker potassium channel beta subunit family.</text>
</comment>
<name>A0A239GAA6_9NOCA</name>
<dbReference type="OrthoDB" id="9768793at2"/>
<keyword evidence="2" id="KW-0521">NADP</keyword>
<proteinExistence type="inferred from homology"/>
<dbReference type="PANTHER" id="PTHR43150:SF4">
    <property type="entry name" value="L-GLYCERALDEHYDE 3-PHOSPHATE REDUCTASE"/>
    <property type="match status" value="1"/>
</dbReference>
<dbReference type="InterPro" id="IPR023210">
    <property type="entry name" value="NADP_OxRdtase_dom"/>
</dbReference>
<evidence type="ECO:0000256" key="2">
    <source>
        <dbReference type="ARBA" id="ARBA00022857"/>
    </source>
</evidence>
<gene>
    <name evidence="5" type="ORF">SAMN05421642_104120</name>
</gene>
<dbReference type="Proteomes" id="UP000198327">
    <property type="component" value="Unassembled WGS sequence"/>
</dbReference>
<dbReference type="GO" id="GO:0051596">
    <property type="term" value="P:methylglyoxal catabolic process"/>
    <property type="evidence" value="ECO:0007669"/>
    <property type="project" value="TreeGrafter"/>
</dbReference>
<evidence type="ECO:0000313" key="6">
    <source>
        <dbReference type="Proteomes" id="UP000198327"/>
    </source>
</evidence>